<name>A0ABU7BME6_9TELE</name>
<dbReference type="PANTHER" id="PTHR23423">
    <property type="entry name" value="ORGANIC SOLUTE TRANSPORTER-RELATED"/>
    <property type="match status" value="1"/>
</dbReference>
<dbReference type="EMBL" id="JAHUTI010059187">
    <property type="protein sequence ID" value="MED6250720.1"/>
    <property type="molecule type" value="Genomic_DNA"/>
</dbReference>
<protein>
    <recommendedName>
        <fullName evidence="8">Organic solute transporter subunit alpha-like</fullName>
    </recommendedName>
</protein>
<feature type="transmembrane region" description="Helical" evidence="5">
    <location>
        <begin position="199"/>
        <end position="224"/>
    </location>
</feature>
<feature type="transmembrane region" description="Helical" evidence="5">
    <location>
        <begin position="102"/>
        <end position="125"/>
    </location>
</feature>
<proteinExistence type="predicted"/>
<evidence type="ECO:0000256" key="3">
    <source>
        <dbReference type="ARBA" id="ARBA00022989"/>
    </source>
</evidence>
<comment type="caution">
    <text evidence="6">The sequence shown here is derived from an EMBL/GenBank/DDBJ whole genome shotgun (WGS) entry which is preliminary data.</text>
</comment>
<feature type="transmembrane region" description="Helical" evidence="5">
    <location>
        <begin position="168"/>
        <end position="187"/>
    </location>
</feature>
<evidence type="ECO:0000313" key="7">
    <source>
        <dbReference type="Proteomes" id="UP001345963"/>
    </source>
</evidence>
<evidence type="ECO:0000256" key="1">
    <source>
        <dbReference type="ARBA" id="ARBA00004141"/>
    </source>
</evidence>
<dbReference type="Pfam" id="PF03619">
    <property type="entry name" value="Solute_trans_a"/>
    <property type="match status" value="1"/>
</dbReference>
<keyword evidence="4 5" id="KW-0472">Membrane</keyword>
<evidence type="ECO:0000256" key="4">
    <source>
        <dbReference type="ARBA" id="ARBA00023136"/>
    </source>
</evidence>
<reference evidence="6 7" key="1">
    <citation type="submission" date="2021-07" db="EMBL/GenBank/DDBJ databases">
        <authorList>
            <person name="Palmer J.M."/>
        </authorList>
    </citation>
    <scope>NUCLEOTIDE SEQUENCE [LARGE SCALE GENOMIC DNA]</scope>
    <source>
        <strain evidence="6 7">AT_MEX2019</strain>
        <tissue evidence="6">Muscle</tissue>
    </source>
</reference>
<gene>
    <name evidence="6" type="ORF">ATANTOWER_006902</name>
</gene>
<organism evidence="6 7">
    <name type="scientific">Ataeniobius toweri</name>
    <dbReference type="NCBI Taxonomy" id="208326"/>
    <lineage>
        <taxon>Eukaryota</taxon>
        <taxon>Metazoa</taxon>
        <taxon>Chordata</taxon>
        <taxon>Craniata</taxon>
        <taxon>Vertebrata</taxon>
        <taxon>Euteleostomi</taxon>
        <taxon>Actinopterygii</taxon>
        <taxon>Neopterygii</taxon>
        <taxon>Teleostei</taxon>
        <taxon>Neoteleostei</taxon>
        <taxon>Acanthomorphata</taxon>
        <taxon>Ovalentaria</taxon>
        <taxon>Atherinomorphae</taxon>
        <taxon>Cyprinodontiformes</taxon>
        <taxon>Goodeidae</taxon>
        <taxon>Ataeniobius</taxon>
    </lineage>
</organism>
<feature type="transmembrane region" description="Helical" evidence="5">
    <location>
        <begin position="236"/>
        <end position="257"/>
    </location>
</feature>
<evidence type="ECO:0000256" key="5">
    <source>
        <dbReference type="SAM" id="Phobius"/>
    </source>
</evidence>
<feature type="transmembrane region" description="Helical" evidence="5">
    <location>
        <begin position="29"/>
        <end position="49"/>
    </location>
</feature>
<evidence type="ECO:0008006" key="8">
    <source>
        <dbReference type="Google" id="ProtNLM"/>
    </source>
</evidence>
<keyword evidence="7" id="KW-1185">Reference proteome</keyword>
<comment type="subcellular location">
    <subcellularLocation>
        <location evidence="1">Membrane</location>
        <topology evidence="1">Multi-pass membrane protein</topology>
    </subcellularLocation>
</comment>
<sequence length="328" mass="37066">MDEAFKSTIDPTCLQDPPLTKDLIKQLDVFGFCLYFMLTLMPCISLLLYLEQCAFIYKKLPYPKKTAIIWISGGAPVLGTMACFGIWAPRATMITDMTSNCYYAVVVYKFLVLLIEELGGASDFLQRFSSKTFRIDTGPCCCCCPCFPRVQVTRQMLFLLKLGSLQNAILRIVISVLSLILWTNGIFNPADLKVTGATLWIQLFMGVLTVISLWPIGIVFMNINSLLHNQKIIPKYAMYQLIFVLIQLQTSIINILAFNGVIACAPPFSSRARGSMLSQQLLIMEMFIISLVTRSLYRRMYDPLPSEEQDNEQNEKEALQTALVEHDV</sequence>
<keyword evidence="3 5" id="KW-1133">Transmembrane helix</keyword>
<dbReference type="Proteomes" id="UP001345963">
    <property type="component" value="Unassembled WGS sequence"/>
</dbReference>
<dbReference type="SMART" id="SM01417">
    <property type="entry name" value="Solute_trans_a"/>
    <property type="match status" value="1"/>
</dbReference>
<accession>A0ABU7BME6</accession>
<evidence type="ECO:0000256" key="2">
    <source>
        <dbReference type="ARBA" id="ARBA00022692"/>
    </source>
</evidence>
<evidence type="ECO:0000313" key="6">
    <source>
        <dbReference type="EMBL" id="MED6250720.1"/>
    </source>
</evidence>
<dbReference type="InterPro" id="IPR005178">
    <property type="entry name" value="Ostalpha/TMEM184C"/>
</dbReference>
<keyword evidence="2 5" id="KW-0812">Transmembrane</keyword>
<feature type="transmembrane region" description="Helical" evidence="5">
    <location>
        <begin position="69"/>
        <end position="90"/>
    </location>
</feature>